<keyword evidence="1" id="KW-1133">Transmembrane helix</keyword>
<dbReference type="Proteomes" id="UP000650511">
    <property type="component" value="Unassembled WGS sequence"/>
</dbReference>
<evidence type="ECO:0000313" key="2">
    <source>
        <dbReference type="EMBL" id="GGI08252.1"/>
    </source>
</evidence>
<feature type="transmembrane region" description="Helical" evidence="1">
    <location>
        <begin position="80"/>
        <end position="100"/>
    </location>
</feature>
<reference evidence="2" key="2">
    <citation type="submission" date="2020-09" db="EMBL/GenBank/DDBJ databases">
        <authorList>
            <person name="Sun Q."/>
            <person name="Zhou Y."/>
        </authorList>
    </citation>
    <scope>NUCLEOTIDE SEQUENCE</scope>
    <source>
        <strain evidence="2">CGMCC 1.14988</strain>
    </source>
</reference>
<dbReference type="AlphaFoldDB" id="A0A8J3ACA0"/>
<evidence type="ECO:0000256" key="1">
    <source>
        <dbReference type="SAM" id="Phobius"/>
    </source>
</evidence>
<organism evidence="2 3">
    <name type="scientific">Egicoccus halophilus</name>
    <dbReference type="NCBI Taxonomy" id="1670830"/>
    <lineage>
        <taxon>Bacteria</taxon>
        <taxon>Bacillati</taxon>
        <taxon>Actinomycetota</taxon>
        <taxon>Nitriliruptoria</taxon>
        <taxon>Egicoccales</taxon>
        <taxon>Egicoccaceae</taxon>
        <taxon>Egicoccus</taxon>
    </lineage>
</organism>
<gene>
    <name evidence="2" type="ORF">GCM10011354_28160</name>
</gene>
<comment type="caution">
    <text evidence="2">The sequence shown here is derived from an EMBL/GenBank/DDBJ whole genome shotgun (WGS) entry which is preliminary data.</text>
</comment>
<feature type="transmembrane region" description="Helical" evidence="1">
    <location>
        <begin position="219"/>
        <end position="239"/>
    </location>
</feature>
<proteinExistence type="predicted"/>
<name>A0A8J3ACA0_9ACTN</name>
<keyword evidence="1" id="KW-0812">Transmembrane</keyword>
<sequence length="291" mass="29953">MDLDAVLVRGGVVSRARVAGLAALLSGLLLTVELLLAWSVAVPLGYRFGAVPLLSLLPAATVGVVAVGGALLWRGHRTAGTALVASTSLLALPLAADVVHTLAGSGPDQRTLGAALVLLGAVGSLFLAAVLGLRTVPSRPPRRPAHPGVLVLVAVAATGLFWPVVSTQVPLELFDATAWSRPLAMTALDGLDRWRHLLTAVVPIALLLYAATTARRVGALVVVAVVLPWLAGDLGSAVAATREAAWFFTPAGWLSLAGQGGLLLLAAAWWRRGEPLDTVFAVETDEQPTTG</sequence>
<accession>A0A8J3ACA0</accession>
<evidence type="ECO:0000313" key="3">
    <source>
        <dbReference type="Proteomes" id="UP000650511"/>
    </source>
</evidence>
<keyword evidence="1" id="KW-0472">Membrane</keyword>
<feature type="transmembrane region" description="Helical" evidence="1">
    <location>
        <begin position="145"/>
        <end position="165"/>
    </location>
</feature>
<feature type="transmembrane region" description="Helical" evidence="1">
    <location>
        <begin position="194"/>
        <end position="212"/>
    </location>
</feature>
<reference evidence="2" key="1">
    <citation type="journal article" date="2014" name="Int. J. Syst. Evol. Microbiol.">
        <title>Complete genome sequence of Corynebacterium casei LMG S-19264T (=DSM 44701T), isolated from a smear-ripened cheese.</title>
        <authorList>
            <consortium name="US DOE Joint Genome Institute (JGI-PGF)"/>
            <person name="Walter F."/>
            <person name="Albersmeier A."/>
            <person name="Kalinowski J."/>
            <person name="Ruckert C."/>
        </authorList>
    </citation>
    <scope>NUCLEOTIDE SEQUENCE</scope>
    <source>
        <strain evidence="2">CGMCC 1.14988</strain>
    </source>
</reference>
<dbReference type="EMBL" id="BMHA01000011">
    <property type="protein sequence ID" value="GGI08252.1"/>
    <property type="molecule type" value="Genomic_DNA"/>
</dbReference>
<feature type="transmembrane region" description="Helical" evidence="1">
    <location>
        <begin position="21"/>
        <end position="41"/>
    </location>
</feature>
<protein>
    <submittedName>
        <fullName evidence="2">Uncharacterized protein</fullName>
    </submittedName>
</protein>
<feature type="transmembrane region" description="Helical" evidence="1">
    <location>
        <begin position="251"/>
        <end position="270"/>
    </location>
</feature>
<feature type="transmembrane region" description="Helical" evidence="1">
    <location>
        <begin position="112"/>
        <end position="133"/>
    </location>
</feature>
<keyword evidence="3" id="KW-1185">Reference proteome</keyword>
<feature type="transmembrane region" description="Helical" evidence="1">
    <location>
        <begin position="53"/>
        <end position="73"/>
    </location>
</feature>